<proteinExistence type="predicted"/>
<accession>A0AAN4ZSP0</accession>
<gene>
    <name evidence="1" type="ORF">PMAYCL1PPCAC_13857</name>
</gene>
<dbReference type="Proteomes" id="UP001328107">
    <property type="component" value="Unassembled WGS sequence"/>
</dbReference>
<evidence type="ECO:0000313" key="1">
    <source>
        <dbReference type="EMBL" id="GMR43662.1"/>
    </source>
</evidence>
<keyword evidence="2" id="KW-1185">Reference proteome</keyword>
<comment type="caution">
    <text evidence="1">The sequence shown here is derived from an EMBL/GenBank/DDBJ whole genome shotgun (WGS) entry which is preliminary data.</text>
</comment>
<protein>
    <submittedName>
        <fullName evidence="1">Uncharacterized protein</fullName>
    </submittedName>
</protein>
<organism evidence="1 2">
    <name type="scientific">Pristionchus mayeri</name>
    <dbReference type="NCBI Taxonomy" id="1317129"/>
    <lineage>
        <taxon>Eukaryota</taxon>
        <taxon>Metazoa</taxon>
        <taxon>Ecdysozoa</taxon>
        <taxon>Nematoda</taxon>
        <taxon>Chromadorea</taxon>
        <taxon>Rhabditida</taxon>
        <taxon>Rhabditina</taxon>
        <taxon>Diplogasteromorpha</taxon>
        <taxon>Diplogasteroidea</taxon>
        <taxon>Neodiplogasteridae</taxon>
        <taxon>Pristionchus</taxon>
    </lineage>
</organism>
<name>A0AAN4ZSP0_9BILA</name>
<feature type="non-terminal residue" evidence="1">
    <location>
        <position position="1"/>
    </location>
</feature>
<sequence length="88" mass="9465">FSLDPVTIEIGEDPVHDPGAESELIPLGGEVAELVHASSSFRLLENALNVVLDEVGELVVELLPDEIRFVLHVCALLVVIVSPDEVLL</sequence>
<evidence type="ECO:0000313" key="2">
    <source>
        <dbReference type="Proteomes" id="UP001328107"/>
    </source>
</evidence>
<feature type="non-terminal residue" evidence="1">
    <location>
        <position position="88"/>
    </location>
</feature>
<reference evidence="2" key="1">
    <citation type="submission" date="2022-10" db="EMBL/GenBank/DDBJ databases">
        <title>Genome assembly of Pristionchus species.</title>
        <authorList>
            <person name="Yoshida K."/>
            <person name="Sommer R.J."/>
        </authorList>
    </citation>
    <scope>NUCLEOTIDE SEQUENCE [LARGE SCALE GENOMIC DNA]</scope>
    <source>
        <strain evidence="2">RS5460</strain>
    </source>
</reference>
<dbReference type="EMBL" id="BTRK01000003">
    <property type="protein sequence ID" value="GMR43662.1"/>
    <property type="molecule type" value="Genomic_DNA"/>
</dbReference>
<dbReference type="AlphaFoldDB" id="A0AAN4ZSP0"/>